<sequence>MEQLNSGDKLEVWDQEEGWAPFHKIYLTEATDYKLRYKGNRPNIQIQGILIPFYFDQEYYVCTWTTPFQSGLLTLIVGEEAFEIYVYPDKRKVSQEQYNIMLKEIMEEAAVCFQYSGLEMHVDSTGKSRDISWPQWSYIEQNFSRLKQLFARVVQQPVRLLKKSSIMLKREHVQRDAKEALRWLDKKGYGKNIPPHVQSVKTMESVDTYENQVLKQQLIDLQRLIKRYEEIEHHDISIKAKQYRAVIQRWLNTPFLTSVTKNNGSYLVTQRFRKHPVYRGWYYWFNKLYSHLYEGIGFSYPIPLKDTFQLYEIWCYMNVLKVFREMGYLQNTKELFNLTNNGLVLDLAENKESHISLKDGLSLYYQRNYQYNSADFYTYTQRMIPDIVIEGKTGIVVLDPKYRVSTNLGTALGEMHKYRDGILERKTDEKSVREVYILTPTKKEEVDSLRYFAENFHQTYGVGAVKLSPGAGMEILKKKLLKCIDLLK</sequence>
<dbReference type="Pfam" id="PF09823">
    <property type="entry name" value="DUF2357"/>
    <property type="match status" value="1"/>
</dbReference>
<name>W9AJ27_9BACI</name>
<dbReference type="InterPro" id="IPR007505">
    <property type="entry name" value="PDDEXK_7"/>
</dbReference>
<feature type="domain" description="DUF2357" evidence="1">
    <location>
        <begin position="83"/>
        <end position="282"/>
    </location>
</feature>
<reference evidence="2" key="1">
    <citation type="submission" date="2014-03" db="EMBL/GenBank/DDBJ databases">
        <title>Draft genome sequencing of Oceanobacillus picturae strain S1 isolated from human gut.</title>
        <authorList>
            <person name="Croce O."/>
            <person name="Lagier J.C."/>
            <person name="Raoult D."/>
        </authorList>
    </citation>
    <scope>NUCLEOTIDE SEQUENCE [LARGE SCALE GENOMIC DNA]</scope>
    <source>
        <strain evidence="2">S1</strain>
    </source>
</reference>
<accession>W9AJ27</accession>
<evidence type="ECO:0000313" key="3">
    <source>
        <dbReference type="Proteomes" id="UP000028863"/>
    </source>
</evidence>
<dbReference type="InterPro" id="IPR018633">
    <property type="entry name" value="DUF2357"/>
</dbReference>
<protein>
    <recommendedName>
        <fullName evidence="1">DUF2357 domain-containing protein</fullName>
    </recommendedName>
</protein>
<gene>
    <name evidence="2" type="ORF">BN988_01413</name>
</gene>
<comment type="caution">
    <text evidence="2">The sequence shown here is derived from an EMBL/GenBank/DDBJ whole genome shotgun (WGS) entry which is preliminary data.</text>
</comment>
<keyword evidence="3" id="KW-1185">Reference proteome</keyword>
<proteinExistence type="predicted"/>
<reference evidence="2" key="2">
    <citation type="submission" date="2014-03" db="EMBL/GenBank/DDBJ databases">
        <authorList>
            <person name="Urmite Genomes"/>
        </authorList>
    </citation>
    <scope>NUCLEOTIDE SEQUENCE</scope>
    <source>
        <strain evidence="2">S1</strain>
    </source>
</reference>
<dbReference type="EMBL" id="CCAX010000001">
    <property type="protein sequence ID" value="CDO02932.1"/>
    <property type="molecule type" value="Genomic_DNA"/>
</dbReference>
<dbReference type="Pfam" id="PF04411">
    <property type="entry name" value="PDDEXK_7"/>
    <property type="match status" value="1"/>
</dbReference>
<dbReference type="Proteomes" id="UP000028863">
    <property type="component" value="Unassembled WGS sequence"/>
</dbReference>
<dbReference type="STRING" id="171693.BN988_01413"/>
<dbReference type="AlphaFoldDB" id="W9AJ27"/>
<dbReference type="eggNOG" id="COG1700">
    <property type="taxonomic scope" value="Bacteria"/>
</dbReference>
<dbReference type="RefSeq" id="WP_036574437.1">
    <property type="nucleotide sequence ID" value="NZ_CABLBW010000001.1"/>
</dbReference>
<evidence type="ECO:0000313" key="2">
    <source>
        <dbReference type="EMBL" id="CDO02932.1"/>
    </source>
</evidence>
<evidence type="ECO:0000259" key="1">
    <source>
        <dbReference type="Pfam" id="PF09823"/>
    </source>
</evidence>
<organism evidence="2 3">
    <name type="scientific">Oceanobacillus picturae</name>
    <dbReference type="NCBI Taxonomy" id="171693"/>
    <lineage>
        <taxon>Bacteria</taxon>
        <taxon>Bacillati</taxon>
        <taxon>Bacillota</taxon>
        <taxon>Bacilli</taxon>
        <taxon>Bacillales</taxon>
        <taxon>Bacillaceae</taxon>
        <taxon>Oceanobacillus</taxon>
    </lineage>
</organism>